<evidence type="ECO:0000313" key="4">
    <source>
        <dbReference type="EMBL" id="GAI81127.1"/>
    </source>
</evidence>
<reference evidence="4" key="1">
    <citation type="journal article" date="2014" name="Front. Microbiol.">
        <title>High frequency of phylogenetically diverse reductive dehalogenase-homologous genes in deep subseafloor sedimentary metagenomes.</title>
        <authorList>
            <person name="Kawai M."/>
            <person name="Futagami T."/>
            <person name="Toyoda A."/>
            <person name="Takaki Y."/>
            <person name="Nishi S."/>
            <person name="Hori S."/>
            <person name="Arai W."/>
            <person name="Tsubouchi T."/>
            <person name="Morono Y."/>
            <person name="Uchiyama I."/>
            <person name="Ito T."/>
            <person name="Fujiyama A."/>
            <person name="Inagaki F."/>
            <person name="Takami H."/>
        </authorList>
    </citation>
    <scope>NUCLEOTIDE SEQUENCE</scope>
    <source>
        <strain evidence="4">Expedition CK06-06</strain>
    </source>
</reference>
<dbReference type="PANTHER" id="PTHR43465:SF2">
    <property type="entry name" value="DUF1680 DOMAIN PROTEIN (AFU_ORTHOLOGUE AFUA_1G08910)"/>
    <property type="match status" value="1"/>
</dbReference>
<dbReference type="InterPro" id="IPR049174">
    <property type="entry name" value="Beta-AFase-like"/>
</dbReference>
<dbReference type="GO" id="GO:0005975">
    <property type="term" value="P:carbohydrate metabolic process"/>
    <property type="evidence" value="ECO:0007669"/>
    <property type="project" value="InterPro"/>
</dbReference>
<feature type="domain" description="Non-reducing end beta-L-arabinofuranosidase-like GH127 middle" evidence="2">
    <location>
        <begin position="149"/>
        <end position="243"/>
    </location>
</feature>
<dbReference type="InterPro" id="IPR012878">
    <property type="entry name" value="Beta-AFase-like_GH127_cat"/>
</dbReference>
<evidence type="ECO:0000259" key="3">
    <source>
        <dbReference type="Pfam" id="PF20737"/>
    </source>
</evidence>
<dbReference type="Pfam" id="PF07944">
    <property type="entry name" value="Beta-AFase-like_GH127_cat"/>
    <property type="match status" value="1"/>
</dbReference>
<dbReference type="PANTHER" id="PTHR43465">
    <property type="entry name" value="DUF1680 DOMAIN PROTEIN (AFU_ORTHOLOGUE AFUA_1G08910)"/>
    <property type="match status" value="1"/>
</dbReference>
<feature type="domain" description="Non-reducing end beta-L-arabinofuranosidase-like GH127 C-terminal" evidence="3">
    <location>
        <begin position="246"/>
        <end position="356"/>
    </location>
</feature>
<evidence type="ECO:0000259" key="1">
    <source>
        <dbReference type="Pfam" id="PF07944"/>
    </source>
</evidence>
<dbReference type="InterPro" id="IPR008928">
    <property type="entry name" value="6-hairpin_glycosidase_sf"/>
</dbReference>
<comment type="caution">
    <text evidence="4">The sequence shown here is derived from an EMBL/GenBank/DDBJ whole genome shotgun (WGS) entry which is preliminary data.</text>
</comment>
<accession>X1RK33</accession>
<proteinExistence type="predicted"/>
<sequence length="359" mass="40984">AEFGDEELRTACDRLWNNLTSKRMYITGGIGSSRYNEGFTEDYDLPNVTAYAETCAAVSLVFWAHRMLQFECDGRYADVMERVLYNGALSGVSLDGEKFFYENPLASSGGIHHHHRRAWYECPCCPPNIMRLIASLGNYVYSQSETDAIVHLYVGGSASLHVAGQTVGLRMDTRYPWDGKVIITVEPETPASFGLKLRIPAWCHQFSLRVNGREMKSIKPQRGYLQIEREWKAGDCIELNLSMPIELVRAHPEVREDIGCVAIQRGPLVYCLEQVDNKVPLHRIVLPEDTKLEARFEPDLLDGVVVIRGDAVVDDSDWDAQLYRVAKEQRRRFKISAIPYYAWDNREPGEMRVWIRTDT</sequence>
<evidence type="ECO:0008006" key="5">
    <source>
        <dbReference type="Google" id="ProtNLM"/>
    </source>
</evidence>
<protein>
    <recommendedName>
        <fullName evidence="5">Glycoside hydrolase family 127 protein</fullName>
    </recommendedName>
</protein>
<dbReference type="InterPro" id="IPR049049">
    <property type="entry name" value="Beta-AFase-like_GH127_C"/>
</dbReference>
<name>X1RK33_9ZZZZ</name>
<feature type="domain" description="Non-reducing end beta-L-arabinofuranosidase-like GH127 catalytic" evidence="1">
    <location>
        <begin position="2"/>
        <end position="137"/>
    </location>
</feature>
<gene>
    <name evidence="4" type="ORF">S12H4_16814</name>
</gene>
<organism evidence="4">
    <name type="scientific">marine sediment metagenome</name>
    <dbReference type="NCBI Taxonomy" id="412755"/>
    <lineage>
        <taxon>unclassified sequences</taxon>
        <taxon>metagenomes</taxon>
        <taxon>ecological metagenomes</taxon>
    </lineage>
</organism>
<dbReference type="Pfam" id="PF20736">
    <property type="entry name" value="Glyco_hydro127M"/>
    <property type="match status" value="1"/>
</dbReference>
<evidence type="ECO:0000259" key="2">
    <source>
        <dbReference type="Pfam" id="PF20736"/>
    </source>
</evidence>
<dbReference type="EMBL" id="BARW01008161">
    <property type="protein sequence ID" value="GAI81127.1"/>
    <property type="molecule type" value="Genomic_DNA"/>
</dbReference>
<dbReference type="SUPFAM" id="SSF48208">
    <property type="entry name" value="Six-hairpin glycosidases"/>
    <property type="match status" value="1"/>
</dbReference>
<dbReference type="Pfam" id="PF20737">
    <property type="entry name" value="Glyco_hydro127C"/>
    <property type="match status" value="1"/>
</dbReference>
<feature type="non-terminal residue" evidence="4">
    <location>
        <position position="1"/>
    </location>
</feature>
<dbReference type="AlphaFoldDB" id="X1RK33"/>
<dbReference type="InterPro" id="IPR049046">
    <property type="entry name" value="Beta-AFase-like_GH127_middle"/>
</dbReference>